<evidence type="ECO:0000256" key="10">
    <source>
        <dbReference type="SAM" id="Phobius"/>
    </source>
</evidence>
<evidence type="ECO:0000256" key="9">
    <source>
        <dbReference type="SAM" id="Coils"/>
    </source>
</evidence>
<keyword evidence="11" id="KW-0732">Signal</keyword>
<organism evidence="13 14">
    <name type="scientific">Spirosoma utsteinense</name>
    <dbReference type="NCBI Taxonomy" id="2585773"/>
    <lineage>
        <taxon>Bacteria</taxon>
        <taxon>Pseudomonadati</taxon>
        <taxon>Bacteroidota</taxon>
        <taxon>Cytophagia</taxon>
        <taxon>Cytophagales</taxon>
        <taxon>Cytophagaceae</taxon>
        <taxon>Spirosoma</taxon>
    </lineage>
</organism>
<keyword evidence="9" id="KW-0175">Coiled coil</keyword>
<dbReference type="SUPFAM" id="SSF47384">
    <property type="entry name" value="Homodimeric domain of signal transducing histidine kinase"/>
    <property type="match status" value="1"/>
</dbReference>
<dbReference type="InterPro" id="IPR036097">
    <property type="entry name" value="HisK_dim/P_sf"/>
</dbReference>
<keyword evidence="4" id="KW-0547">Nucleotide-binding</keyword>
<name>A0ABR6W5V8_9BACT</name>
<evidence type="ECO:0000256" key="8">
    <source>
        <dbReference type="PROSITE-ProRule" id="PRU00339"/>
    </source>
</evidence>
<dbReference type="InterPro" id="IPR011990">
    <property type="entry name" value="TPR-like_helical_dom_sf"/>
</dbReference>
<comment type="catalytic activity">
    <reaction evidence="1">
        <text>ATP + protein L-histidine = ADP + protein N-phospho-L-histidine.</text>
        <dbReference type="EC" id="2.7.13.3"/>
    </reaction>
</comment>
<evidence type="ECO:0000259" key="12">
    <source>
        <dbReference type="PROSITE" id="PS50109"/>
    </source>
</evidence>
<evidence type="ECO:0000256" key="3">
    <source>
        <dbReference type="ARBA" id="ARBA00022679"/>
    </source>
</evidence>
<protein>
    <recommendedName>
        <fullName evidence="2">histidine kinase</fullName>
        <ecNumber evidence="2">2.7.13.3</ecNumber>
    </recommendedName>
</protein>
<feature type="repeat" description="TPR" evidence="8">
    <location>
        <begin position="74"/>
        <end position="107"/>
    </location>
</feature>
<feature type="coiled-coil region" evidence="9">
    <location>
        <begin position="374"/>
        <end position="401"/>
    </location>
</feature>
<keyword evidence="6" id="KW-0067">ATP-binding</keyword>
<keyword evidence="5 13" id="KW-0418">Kinase</keyword>
<dbReference type="PROSITE" id="PS50109">
    <property type="entry name" value="HIS_KIN"/>
    <property type="match status" value="1"/>
</dbReference>
<accession>A0ABR6W5V8</accession>
<evidence type="ECO:0000256" key="2">
    <source>
        <dbReference type="ARBA" id="ARBA00012438"/>
    </source>
</evidence>
<dbReference type="Gene3D" id="1.10.287.130">
    <property type="match status" value="1"/>
</dbReference>
<dbReference type="InterPro" id="IPR050351">
    <property type="entry name" value="BphY/WalK/GraS-like"/>
</dbReference>
<dbReference type="InterPro" id="IPR005467">
    <property type="entry name" value="His_kinase_dom"/>
</dbReference>
<proteinExistence type="predicted"/>
<dbReference type="Proteomes" id="UP000700732">
    <property type="component" value="Unassembled WGS sequence"/>
</dbReference>
<dbReference type="InterPro" id="IPR036890">
    <property type="entry name" value="HATPase_C_sf"/>
</dbReference>
<keyword evidence="7" id="KW-0902">Two-component regulatory system</keyword>
<keyword evidence="10" id="KW-0472">Membrane</keyword>
<keyword evidence="14" id="KW-1185">Reference proteome</keyword>
<dbReference type="PROSITE" id="PS50005">
    <property type="entry name" value="TPR"/>
    <property type="match status" value="1"/>
</dbReference>
<evidence type="ECO:0000313" key="14">
    <source>
        <dbReference type="Proteomes" id="UP000700732"/>
    </source>
</evidence>
<keyword evidence="10" id="KW-1133">Transmembrane helix</keyword>
<dbReference type="EC" id="2.7.13.3" evidence="2"/>
<dbReference type="PANTHER" id="PTHR42878">
    <property type="entry name" value="TWO-COMPONENT HISTIDINE KINASE"/>
    <property type="match status" value="1"/>
</dbReference>
<dbReference type="InterPro" id="IPR019734">
    <property type="entry name" value="TPR_rpt"/>
</dbReference>
<dbReference type="SUPFAM" id="SSF55874">
    <property type="entry name" value="ATPase domain of HSP90 chaperone/DNA topoisomerase II/histidine kinase"/>
    <property type="match status" value="1"/>
</dbReference>
<dbReference type="InterPro" id="IPR004358">
    <property type="entry name" value="Sig_transdc_His_kin-like_C"/>
</dbReference>
<gene>
    <name evidence="13" type="ORF">FH603_2480</name>
</gene>
<sequence length="684" mass="77146">MKQLLLLAALLLSAGYTQVGQRQGAKTPYDTAQLKRTYALAHQYIYSYKPDSGYIYLQKTFEIARQLQQASYELKCYLALAYYYKRKAQLKKSIEVYQKTLQLAKQQGDTSIMASAWQGIAMIYTDQGKYRLATDAGLRCLRLAELAHDTIKQSRALIMIILTHQQLGKRKLAREYTLHNLSLVKQMAQSADPYKLQQLSLAYSTLANQEGIDGRHAAALANYKKALLVARKTNDASQVLDQLDAISTYLFECKQYDSGMVYLKELIELSQREHMEASYTVSHLTMLALVQKHSQKVDPVTIARLGIMLFNDSTRQAVKPEYLASIKILVDLEQEAGLYKEAYHHLKWVKAIEDSLISRNGIEVATMLEANYHLSKKEQVIRQQQVNIAKSRQEARDQELRQTILSLFLVFTTSFLVIILVSYWHTNKIRKKLVAHKEEIQRQATQLAEQNRLQTNLLKVLGHDLRGPVISLKSELAVVGEQALTHGGQALSFRRMQSVVDQLYCTLDNLLHWSMLKQKKRKGFVQPIDLSDIVNDVIALYGSSAFLKKVRIELNMEPVVVLADESFACVVLRNILQNAIKYAPAGSAVEVSVRSGRGQRMVAIRDHGQGMASIPVFDESEKMTSCPGTEGEKGTGLGLVLCYELMQLNDGYLSIESTPDAGTVIYLSWPEINEIAADQNLLVV</sequence>
<evidence type="ECO:0000256" key="11">
    <source>
        <dbReference type="SAM" id="SignalP"/>
    </source>
</evidence>
<reference evidence="13 14" key="1">
    <citation type="submission" date="2019-06" db="EMBL/GenBank/DDBJ databases">
        <title>Spirosoma utsteinense sp. nov. isolated from Antarctic ice-free soils.</title>
        <authorList>
            <person name="Tahon G."/>
        </authorList>
    </citation>
    <scope>NUCLEOTIDE SEQUENCE [LARGE SCALE GENOMIC DNA]</scope>
    <source>
        <strain evidence="13 14">LMG 31447</strain>
    </source>
</reference>
<dbReference type="PRINTS" id="PR00344">
    <property type="entry name" value="BCTRLSENSOR"/>
</dbReference>
<keyword evidence="8" id="KW-0802">TPR repeat</keyword>
<evidence type="ECO:0000256" key="1">
    <source>
        <dbReference type="ARBA" id="ARBA00000085"/>
    </source>
</evidence>
<keyword evidence="10" id="KW-0812">Transmembrane</keyword>
<evidence type="ECO:0000256" key="5">
    <source>
        <dbReference type="ARBA" id="ARBA00022777"/>
    </source>
</evidence>
<dbReference type="SUPFAM" id="SSF48452">
    <property type="entry name" value="TPR-like"/>
    <property type="match status" value="1"/>
</dbReference>
<dbReference type="Gene3D" id="1.25.40.10">
    <property type="entry name" value="Tetratricopeptide repeat domain"/>
    <property type="match status" value="2"/>
</dbReference>
<dbReference type="SMART" id="SM00387">
    <property type="entry name" value="HATPase_c"/>
    <property type="match status" value="1"/>
</dbReference>
<feature type="signal peptide" evidence="11">
    <location>
        <begin position="1"/>
        <end position="19"/>
    </location>
</feature>
<dbReference type="SMART" id="SM00028">
    <property type="entry name" value="TPR"/>
    <property type="match status" value="4"/>
</dbReference>
<evidence type="ECO:0000256" key="7">
    <source>
        <dbReference type="ARBA" id="ARBA00023012"/>
    </source>
</evidence>
<feature type="chain" id="PRO_5047050693" description="histidine kinase" evidence="11">
    <location>
        <begin position="20"/>
        <end position="684"/>
    </location>
</feature>
<comment type="caution">
    <text evidence="13">The sequence shown here is derived from an EMBL/GenBank/DDBJ whole genome shotgun (WGS) entry which is preliminary data.</text>
</comment>
<dbReference type="InterPro" id="IPR003594">
    <property type="entry name" value="HATPase_dom"/>
</dbReference>
<evidence type="ECO:0000256" key="4">
    <source>
        <dbReference type="ARBA" id="ARBA00022741"/>
    </source>
</evidence>
<feature type="domain" description="Histidine kinase" evidence="12">
    <location>
        <begin position="460"/>
        <end position="673"/>
    </location>
</feature>
<feature type="transmembrane region" description="Helical" evidence="10">
    <location>
        <begin position="404"/>
        <end position="424"/>
    </location>
</feature>
<keyword evidence="3" id="KW-0808">Transferase</keyword>
<dbReference type="GO" id="GO:0016301">
    <property type="term" value="F:kinase activity"/>
    <property type="evidence" value="ECO:0007669"/>
    <property type="project" value="UniProtKB-KW"/>
</dbReference>
<dbReference type="PANTHER" id="PTHR42878:SF7">
    <property type="entry name" value="SENSOR HISTIDINE KINASE GLRK"/>
    <property type="match status" value="1"/>
</dbReference>
<dbReference type="Pfam" id="PF02518">
    <property type="entry name" value="HATPase_c"/>
    <property type="match status" value="1"/>
</dbReference>
<evidence type="ECO:0000313" key="13">
    <source>
        <dbReference type="EMBL" id="MBC3791971.1"/>
    </source>
</evidence>
<dbReference type="Gene3D" id="3.30.565.10">
    <property type="entry name" value="Histidine kinase-like ATPase, C-terminal domain"/>
    <property type="match status" value="1"/>
</dbReference>
<evidence type="ECO:0000256" key="6">
    <source>
        <dbReference type="ARBA" id="ARBA00022840"/>
    </source>
</evidence>
<dbReference type="RefSeq" id="WP_186737761.1">
    <property type="nucleotide sequence ID" value="NZ_VFIA01000012.1"/>
</dbReference>
<dbReference type="EMBL" id="VFIA01000012">
    <property type="protein sequence ID" value="MBC3791971.1"/>
    <property type="molecule type" value="Genomic_DNA"/>
</dbReference>